<feature type="active site" description="Nucleophile" evidence="6">
    <location>
        <position position="179"/>
    </location>
</feature>
<keyword evidence="4" id="KW-0378">Hydrolase</keyword>
<dbReference type="InterPro" id="IPR038765">
    <property type="entry name" value="Papain-like_cys_pep_sf"/>
</dbReference>
<reference evidence="9 10" key="1">
    <citation type="submission" date="2013-04" db="EMBL/GenBank/DDBJ databases">
        <title>The Genome Sequence of Bacteroides massiliensis DSM 17679.</title>
        <authorList>
            <consortium name="The Broad Institute Genomics Platform"/>
            <person name="Earl A."/>
            <person name="Ward D."/>
            <person name="Feldgarden M."/>
            <person name="Gevers D."/>
            <person name="Martens E."/>
            <person name="Fenner L."/>
            <person name="Roux V."/>
            <person name="Mallet M.N."/>
            <person name="Raoult D."/>
            <person name="Walker B."/>
            <person name="Young S."/>
            <person name="Zeng Q."/>
            <person name="Gargeya S."/>
            <person name="Fitzgerald M."/>
            <person name="Haas B."/>
            <person name="Abouelleil A."/>
            <person name="Allen A.W."/>
            <person name="Alvarado L."/>
            <person name="Arachchi H.M."/>
            <person name="Berlin A.M."/>
            <person name="Chapman S.B."/>
            <person name="Gainer-Dewar J."/>
            <person name="Goldberg J."/>
            <person name="Griggs A."/>
            <person name="Gujja S."/>
            <person name="Hansen M."/>
            <person name="Howarth C."/>
            <person name="Imamovic A."/>
            <person name="Ireland A."/>
            <person name="Larimer J."/>
            <person name="McCowan C."/>
            <person name="Murphy C."/>
            <person name="Pearson M."/>
            <person name="Poon T.W."/>
            <person name="Priest M."/>
            <person name="Roberts A."/>
            <person name="Saif S."/>
            <person name="Shea T."/>
            <person name="Sisk P."/>
            <person name="Sykes S."/>
            <person name="Wortman J."/>
            <person name="Nusbaum C."/>
            <person name="Birren B."/>
        </authorList>
    </citation>
    <scope>NUCLEOTIDE SEQUENCE [LARGE SCALE GENOMIC DNA]</scope>
    <source>
        <strain evidence="10">B84634 / Timone 84634 / DSM 17679 / JCM 13223</strain>
    </source>
</reference>
<dbReference type="RefSeq" id="WP_005943103.1">
    <property type="nucleotide sequence ID" value="NZ_KB890371.1"/>
</dbReference>
<organism evidence="9 10">
    <name type="scientific">Phocaeicola massiliensis B84634 = Timone 84634 = DSM 17679 = JCM 13223</name>
    <dbReference type="NCBI Taxonomy" id="1121098"/>
    <lineage>
        <taxon>Bacteria</taxon>
        <taxon>Pseudomonadati</taxon>
        <taxon>Bacteroidota</taxon>
        <taxon>Bacteroidia</taxon>
        <taxon>Bacteroidales</taxon>
        <taxon>Bacteroidaceae</taxon>
        <taxon>Phocaeicola</taxon>
    </lineage>
</organism>
<proteinExistence type="inferred from homology"/>
<evidence type="ECO:0000313" key="10">
    <source>
        <dbReference type="Proteomes" id="UP000017831"/>
    </source>
</evidence>
<name>U6RBG3_9BACT</name>
<keyword evidence="2" id="KW-0645">Protease</keyword>
<dbReference type="GeneID" id="60060984"/>
<evidence type="ECO:0000256" key="4">
    <source>
        <dbReference type="ARBA" id="ARBA00022801"/>
    </source>
</evidence>
<sequence>MRHLLLFLFSLLPTFLWADNISVEKAQELAITFFKEGHPQRSAFSSLRLLVTDEAVSARAVGEAPAYYVFGCTDSEGFVIVAGDDAVMPVLGYSFDSSFPQTDLPVNLKLWLQGISEEIAEKRRAPTYGSTQSNSLAQRWTTVRAGQAVVELETAKWDQANPYNWLCPHIAGKETYTGCTATATAIVMRYHQWPKAGSGTLPAYTTRTHQRYIAAQSLGHAYDWDNMPLSYAQSFSSTAGNAVATLMRDCALMISSDFGPIGGEGTGAYVTDVVKGLQTYMGYDKDGRYIVRSNYSFAEWMRIMKGELDERRPVIYTGGSSEGAHAFVLDGYDTENYFRVNWGWSGWGNGYYLLSALDPVEQGAGASGGHYNEYQSALIGLKKDEGGIGVEDFRFMCYTDGKNYRGITSSEKVFEVNKPFSLDIGFLGYYGSLPFTGKISLAHVDKNGNIKEDLYSLMASQLPSGSGYMLPGVQVTITRPITSGDRIRAYWTHTQTKKIEWVKGNEEDGCVWDFILSEEVSLEKETSLTYNNRTRLLTLQVPAETVVQVFGADGSDFSRMCKVQERQVSIDTGKLSAGTYLLRLQLHDMTKELKFKVGAPVQ</sequence>
<dbReference type="InterPro" id="IPR025896">
    <property type="entry name" value="Spi_Prtas-inh"/>
</dbReference>
<feature type="chain" id="PRO_5004678033" description="Spi protease inhibitor domain-containing protein" evidence="7">
    <location>
        <begin position="19"/>
        <end position="602"/>
    </location>
</feature>
<dbReference type="Pfam" id="PF13734">
    <property type="entry name" value="Inhibitor_I69"/>
    <property type="match status" value="1"/>
</dbReference>
<comment type="similarity">
    <text evidence="1">Belongs to the peptidase C10 family.</text>
</comment>
<dbReference type="GO" id="GO:0006508">
    <property type="term" value="P:proteolysis"/>
    <property type="evidence" value="ECO:0007669"/>
    <property type="project" value="UniProtKB-KW"/>
</dbReference>
<gene>
    <name evidence="9" type="ORF">HMPREF1534_03150</name>
</gene>
<feature type="domain" description="Spi protease inhibitor" evidence="8">
    <location>
        <begin position="18"/>
        <end position="119"/>
    </location>
</feature>
<dbReference type="EMBL" id="AQHY01000038">
    <property type="protein sequence ID" value="EOA53076.1"/>
    <property type="molecule type" value="Genomic_DNA"/>
</dbReference>
<dbReference type="HOGENOM" id="CLU_018139_0_0_10"/>
<keyword evidence="10" id="KW-1185">Reference proteome</keyword>
<protein>
    <recommendedName>
        <fullName evidence="8">Spi protease inhibitor domain-containing protein</fullName>
    </recommendedName>
</protein>
<evidence type="ECO:0000256" key="1">
    <source>
        <dbReference type="ARBA" id="ARBA00009693"/>
    </source>
</evidence>
<dbReference type="PRINTS" id="PR00797">
    <property type="entry name" value="STREPTOPAIN"/>
</dbReference>
<evidence type="ECO:0000256" key="2">
    <source>
        <dbReference type="ARBA" id="ARBA00022670"/>
    </source>
</evidence>
<feature type="signal peptide" evidence="7">
    <location>
        <begin position="1"/>
        <end position="18"/>
    </location>
</feature>
<accession>U6RBG3</accession>
<keyword evidence="3 7" id="KW-0732">Signal</keyword>
<dbReference type="Proteomes" id="UP000017831">
    <property type="component" value="Unassembled WGS sequence"/>
</dbReference>
<dbReference type="Pfam" id="PF01640">
    <property type="entry name" value="Peptidase_C10"/>
    <property type="match status" value="1"/>
</dbReference>
<dbReference type="SUPFAM" id="SSF54001">
    <property type="entry name" value="Cysteine proteinases"/>
    <property type="match status" value="1"/>
</dbReference>
<evidence type="ECO:0000256" key="5">
    <source>
        <dbReference type="ARBA" id="ARBA00022807"/>
    </source>
</evidence>
<evidence type="ECO:0000259" key="8">
    <source>
        <dbReference type="Pfam" id="PF13734"/>
    </source>
</evidence>
<evidence type="ECO:0000256" key="3">
    <source>
        <dbReference type="ARBA" id="ARBA00022729"/>
    </source>
</evidence>
<evidence type="ECO:0000256" key="6">
    <source>
        <dbReference type="PIRSR" id="PIRSR600200-1"/>
    </source>
</evidence>
<dbReference type="InterPro" id="IPR000200">
    <property type="entry name" value="Peptidase_C10"/>
</dbReference>
<dbReference type="InterPro" id="IPR044934">
    <property type="entry name" value="Streptopain_sf"/>
</dbReference>
<dbReference type="AlphaFoldDB" id="U6RBG3"/>
<dbReference type="PATRIC" id="fig|1121098.3.peg.3200"/>
<dbReference type="GO" id="GO:0008234">
    <property type="term" value="F:cysteine-type peptidase activity"/>
    <property type="evidence" value="ECO:0007669"/>
    <property type="project" value="UniProtKB-KW"/>
</dbReference>
<comment type="caution">
    <text evidence="9">The sequence shown here is derived from an EMBL/GenBank/DDBJ whole genome shotgun (WGS) entry which is preliminary data.</text>
</comment>
<dbReference type="eggNOG" id="ENOG50309XW">
    <property type="taxonomic scope" value="Bacteria"/>
</dbReference>
<dbReference type="Gene3D" id="3.90.70.50">
    <property type="entry name" value="Peptidase C10, streptopain"/>
    <property type="match status" value="1"/>
</dbReference>
<dbReference type="STRING" id="1121098.HMPREF1534_03150"/>
<evidence type="ECO:0000256" key="7">
    <source>
        <dbReference type="SAM" id="SignalP"/>
    </source>
</evidence>
<evidence type="ECO:0000313" key="9">
    <source>
        <dbReference type="EMBL" id="EOA53076.1"/>
    </source>
</evidence>
<keyword evidence="5" id="KW-0788">Thiol protease</keyword>
<feature type="active site" description="Proton acceptor" evidence="6">
    <location>
        <position position="325"/>
    </location>
</feature>
<dbReference type="OrthoDB" id="2235251at2"/>